<dbReference type="InterPro" id="IPR031100">
    <property type="entry name" value="LOG_fam"/>
</dbReference>
<name>A0A8H7ETA8_9FUNG</name>
<comment type="caution">
    <text evidence="1">The sequence shown here is derived from an EMBL/GenBank/DDBJ whole genome shotgun (WGS) entry which is preliminary data.</text>
</comment>
<evidence type="ECO:0008006" key="3">
    <source>
        <dbReference type="Google" id="ProtNLM"/>
    </source>
</evidence>
<protein>
    <recommendedName>
        <fullName evidence="3">Cytokinin riboside 5'-monophosphate phosphoribohydrolase</fullName>
    </recommendedName>
</protein>
<dbReference type="PANTHER" id="PTHR31223">
    <property type="entry name" value="LOG FAMILY PROTEIN YJL055W"/>
    <property type="match status" value="1"/>
</dbReference>
<dbReference type="SUPFAM" id="SSF102405">
    <property type="entry name" value="MCP/YpsA-like"/>
    <property type="match status" value="1"/>
</dbReference>
<dbReference type="GO" id="GO:0016799">
    <property type="term" value="F:hydrolase activity, hydrolyzing N-glycosyl compounds"/>
    <property type="evidence" value="ECO:0007669"/>
    <property type="project" value="TreeGrafter"/>
</dbReference>
<proteinExistence type="predicted"/>
<keyword evidence="2" id="KW-1185">Reference proteome</keyword>
<organism evidence="1 2">
    <name type="scientific">Apophysomyces ossiformis</name>
    <dbReference type="NCBI Taxonomy" id="679940"/>
    <lineage>
        <taxon>Eukaryota</taxon>
        <taxon>Fungi</taxon>
        <taxon>Fungi incertae sedis</taxon>
        <taxon>Mucoromycota</taxon>
        <taxon>Mucoromycotina</taxon>
        <taxon>Mucoromycetes</taxon>
        <taxon>Mucorales</taxon>
        <taxon>Mucorineae</taxon>
        <taxon>Mucoraceae</taxon>
        <taxon>Apophysomyces</taxon>
    </lineage>
</organism>
<dbReference type="Proteomes" id="UP000605846">
    <property type="component" value="Unassembled WGS sequence"/>
</dbReference>
<dbReference type="Pfam" id="PF03641">
    <property type="entry name" value="Lysine_decarbox"/>
    <property type="match status" value="1"/>
</dbReference>
<dbReference type="InterPro" id="IPR005269">
    <property type="entry name" value="LOG"/>
</dbReference>
<dbReference type="GO" id="GO:0009691">
    <property type="term" value="P:cytokinin biosynthetic process"/>
    <property type="evidence" value="ECO:0007669"/>
    <property type="project" value="InterPro"/>
</dbReference>
<sequence length="217" mass="23826">MATTFPFLSADSKELKQIKSVCVFCGSGAGSDPLYAEHATRLGKAFAEKDYTLVYGGGSVGLMGAVAKAVLEGGGRAKAIVPEPLYKAGSKQIAEVTIVPDMHTRKRTMGDECDAFVVLPGGFGTMEEMLEMITWSQLNIHSKPILLLNTKNYFDIFVKWIEHSVQEKFVHAANADIFVVCDTVEDVLKQLQTYQAPTSRYALDWVQKNGENGRKLI</sequence>
<dbReference type="AlphaFoldDB" id="A0A8H7ETA8"/>
<reference evidence="1" key="1">
    <citation type="submission" date="2020-01" db="EMBL/GenBank/DDBJ databases">
        <title>Genome Sequencing of Three Apophysomyces-Like Fungal Strains Confirms a Novel Fungal Genus in the Mucoromycota with divergent Burkholderia-like Endosymbiotic Bacteria.</title>
        <authorList>
            <person name="Stajich J.E."/>
            <person name="Macias A.M."/>
            <person name="Carter-House D."/>
            <person name="Lovett B."/>
            <person name="Kasson L.R."/>
            <person name="Berry K."/>
            <person name="Grigoriev I."/>
            <person name="Chang Y."/>
            <person name="Spatafora J."/>
            <person name="Kasson M.T."/>
        </authorList>
    </citation>
    <scope>NUCLEOTIDE SEQUENCE</scope>
    <source>
        <strain evidence="1">NRRL A-21654</strain>
    </source>
</reference>
<dbReference type="EMBL" id="JABAYA010000007">
    <property type="protein sequence ID" value="KAF7731815.1"/>
    <property type="molecule type" value="Genomic_DNA"/>
</dbReference>
<evidence type="ECO:0000313" key="2">
    <source>
        <dbReference type="Proteomes" id="UP000605846"/>
    </source>
</evidence>
<dbReference type="Gene3D" id="3.40.50.450">
    <property type="match status" value="1"/>
</dbReference>
<evidence type="ECO:0000313" key="1">
    <source>
        <dbReference type="EMBL" id="KAF7731815.1"/>
    </source>
</evidence>
<dbReference type="OrthoDB" id="414463at2759"/>
<accession>A0A8H7ETA8</accession>
<dbReference type="NCBIfam" id="TIGR00730">
    <property type="entry name" value="Rossman fold protein, TIGR00730 family"/>
    <property type="match status" value="1"/>
</dbReference>
<dbReference type="GO" id="GO:0005829">
    <property type="term" value="C:cytosol"/>
    <property type="evidence" value="ECO:0007669"/>
    <property type="project" value="TreeGrafter"/>
</dbReference>
<gene>
    <name evidence="1" type="ORF">EC973_008330</name>
</gene>
<dbReference type="PANTHER" id="PTHR31223:SF70">
    <property type="entry name" value="LOG FAMILY PROTEIN YJL055W"/>
    <property type="match status" value="1"/>
</dbReference>